<dbReference type="InterPro" id="IPR009883">
    <property type="entry name" value="YgfX"/>
</dbReference>
<dbReference type="Proteomes" id="UP000494216">
    <property type="component" value="Unassembled WGS sequence"/>
</dbReference>
<evidence type="ECO:0000256" key="1">
    <source>
        <dbReference type="SAM" id="Phobius"/>
    </source>
</evidence>
<keyword evidence="1" id="KW-0812">Transmembrane</keyword>
<proteinExistence type="predicted"/>
<keyword evidence="1" id="KW-0472">Membrane</keyword>
<organism evidence="2 3">
    <name type="scientific">Candidatus Methylobacter favarea</name>
    <dbReference type="NCBI Taxonomy" id="2707345"/>
    <lineage>
        <taxon>Bacteria</taxon>
        <taxon>Pseudomonadati</taxon>
        <taxon>Pseudomonadota</taxon>
        <taxon>Gammaproteobacteria</taxon>
        <taxon>Methylococcales</taxon>
        <taxon>Methylococcaceae</taxon>
        <taxon>Methylobacter</taxon>
    </lineage>
</organism>
<evidence type="ECO:0000313" key="2">
    <source>
        <dbReference type="EMBL" id="CAA9890836.1"/>
    </source>
</evidence>
<dbReference type="EMBL" id="CADCXN010000058">
    <property type="protein sequence ID" value="CAA9890836.1"/>
    <property type="molecule type" value="Genomic_DNA"/>
</dbReference>
<feature type="transmembrane region" description="Helical" evidence="1">
    <location>
        <begin position="23"/>
        <end position="42"/>
    </location>
</feature>
<sequence length="118" mass="13322">MAFAHVLALGACIMNDLPLTVRFGLLAGIVLHLGFVLNCLKTERYKIRHTEAFGWEISVGKDFNPVIILNSTVITIFAIWLHIKRQNADKQAILVLNDALSEDDYRRLIVMLKTSITE</sequence>
<keyword evidence="1" id="KW-1133">Transmembrane helix</keyword>
<dbReference type="Pfam" id="PF07254">
    <property type="entry name" value="Cpta_toxin"/>
    <property type="match status" value="1"/>
</dbReference>
<evidence type="ECO:0000313" key="3">
    <source>
        <dbReference type="Proteomes" id="UP000494216"/>
    </source>
</evidence>
<dbReference type="AlphaFoldDB" id="A0A8S0XIJ9"/>
<keyword evidence="3" id="KW-1185">Reference proteome</keyword>
<name>A0A8S0XIJ9_9GAMM</name>
<protein>
    <submittedName>
        <fullName evidence="2">Uncharacterized protein</fullName>
    </submittedName>
</protein>
<feature type="transmembrane region" description="Helical" evidence="1">
    <location>
        <begin position="63"/>
        <end position="83"/>
    </location>
</feature>
<comment type="caution">
    <text evidence="2">The sequence shown here is derived from an EMBL/GenBank/DDBJ whole genome shotgun (WGS) entry which is preliminary data.</text>
</comment>
<accession>A0A8S0XIJ9</accession>
<reference evidence="2 3" key="1">
    <citation type="submission" date="2020-02" db="EMBL/GenBank/DDBJ databases">
        <authorList>
            <person name="Hogendoorn C."/>
        </authorList>
    </citation>
    <scope>NUCLEOTIDE SEQUENCE [LARGE SCALE GENOMIC DNA]</scope>
    <source>
        <strain evidence="2">METHB21</strain>
    </source>
</reference>
<gene>
    <name evidence="2" type="ORF">METHB2_30040</name>
</gene>